<organism evidence="2 3">
    <name type="scientific">Hydnomerulius pinastri MD-312</name>
    <dbReference type="NCBI Taxonomy" id="994086"/>
    <lineage>
        <taxon>Eukaryota</taxon>
        <taxon>Fungi</taxon>
        <taxon>Dikarya</taxon>
        <taxon>Basidiomycota</taxon>
        <taxon>Agaricomycotina</taxon>
        <taxon>Agaricomycetes</taxon>
        <taxon>Agaricomycetidae</taxon>
        <taxon>Boletales</taxon>
        <taxon>Boletales incertae sedis</taxon>
        <taxon>Leucogyrophana</taxon>
    </lineage>
</organism>
<protein>
    <submittedName>
        <fullName evidence="2">Uncharacterized protein</fullName>
    </submittedName>
</protein>
<dbReference type="OrthoDB" id="2418900at2759"/>
<dbReference type="Pfam" id="PF18759">
    <property type="entry name" value="Plavaka"/>
    <property type="match status" value="1"/>
</dbReference>
<name>A0A0C9VXY1_9AGAM</name>
<feature type="region of interest" description="Disordered" evidence="1">
    <location>
        <begin position="464"/>
        <end position="496"/>
    </location>
</feature>
<evidence type="ECO:0000256" key="1">
    <source>
        <dbReference type="SAM" id="MobiDB-lite"/>
    </source>
</evidence>
<reference evidence="2 3" key="1">
    <citation type="submission" date="2014-04" db="EMBL/GenBank/DDBJ databases">
        <title>Evolutionary Origins and Diversification of the Mycorrhizal Mutualists.</title>
        <authorList>
            <consortium name="DOE Joint Genome Institute"/>
            <consortium name="Mycorrhizal Genomics Consortium"/>
            <person name="Kohler A."/>
            <person name="Kuo A."/>
            <person name="Nagy L.G."/>
            <person name="Floudas D."/>
            <person name="Copeland A."/>
            <person name="Barry K.W."/>
            <person name="Cichocki N."/>
            <person name="Veneault-Fourrey C."/>
            <person name="LaButti K."/>
            <person name="Lindquist E.A."/>
            <person name="Lipzen A."/>
            <person name="Lundell T."/>
            <person name="Morin E."/>
            <person name="Murat C."/>
            <person name="Riley R."/>
            <person name="Ohm R."/>
            <person name="Sun H."/>
            <person name="Tunlid A."/>
            <person name="Henrissat B."/>
            <person name="Grigoriev I.V."/>
            <person name="Hibbett D.S."/>
            <person name="Martin F."/>
        </authorList>
    </citation>
    <scope>NUCLEOTIDE SEQUENCE [LARGE SCALE GENOMIC DNA]</scope>
    <source>
        <strain evidence="2 3">MD-312</strain>
    </source>
</reference>
<dbReference type="InterPro" id="IPR041078">
    <property type="entry name" value="Plavaka"/>
</dbReference>
<keyword evidence="3" id="KW-1185">Reference proteome</keyword>
<evidence type="ECO:0000313" key="3">
    <source>
        <dbReference type="Proteomes" id="UP000053820"/>
    </source>
</evidence>
<accession>A0A0C9VXY1</accession>
<dbReference type="AlphaFoldDB" id="A0A0C9VXY1"/>
<evidence type="ECO:0000313" key="2">
    <source>
        <dbReference type="EMBL" id="KIJ63135.1"/>
    </source>
</evidence>
<sequence>MSYEPEKLFTDEACDDRVINEMHTADWWWKTQDRLSRGATITPIILSSDKTTLSQFRGDKSAWPLYLTIGNISKSVRRQPSSHATVLIGYLPVGKYDCFSDKAKQFARYRMFHYCMRTVLQPLIETGKNGKLMSCADGLKRWIWPIVAAYVADYPEQCLVACCMENRCPVCKVNRDERGAHLDSPLRDKKETLELLMQQQSGTHSSESTKLYQDLGIRQIVPPFWADLPHCDIFQAFTPDLLHQLHKGVFKDHLVKWCTVLVGEDEIDARFRAMSSYPGLRHFKNGISSVSQWTGTEHKEMQRVFVGLLAGTVEDRVMKAVKSVVDFIYFASLHSHTSTTLRALQASLDEFHAHKAVFVELQARNPGHFNIPKIHSMSHYRMMIELFGSADGFNTESPERLHIDYAKDAYRATNKKDYLVQMTQWLRRQENVDRWAVFLNWHSQGAITPDEDLTVTRRLAFEPSTSAPDAVADSHDPVDDDPEEKTPTRTADHAGFNSTRYQASGISYRVSAKHARPLRNVPAHQIISDHHASRFLDALTKFLQSHQGTLIPRPFDTFNLYKWISTQLPLIPEASAHKLRNVIRALPPTPALGRRLAQPAVFDFALVRTGEKNRYTDGGVLEGFRVAQVRAIFRLPTIYGLHSTHPLAYVEWFTPFTTPDPSTGLYTVSRSTRMRHPYAEIIEIDRIVRACHLIPKYGRHIDPAWTSANVGDTCNTFYFNPYIDLHIFCATKAGLAGCIGRRPLSPFVN</sequence>
<dbReference type="HOGENOM" id="CLU_006344_4_2_1"/>
<proteinExistence type="predicted"/>
<dbReference type="Proteomes" id="UP000053820">
    <property type="component" value="Unassembled WGS sequence"/>
</dbReference>
<dbReference type="EMBL" id="KN839852">
    <property type="protein sequence ID" value="KIJ63135.1"/>
    <property type="molecule type" value="Genomic_DNA"/>
</dbReference>
<gene>
    <name evidence="2" type="ORF">HYDPIDRAFT_156602</name>
</gene>